<name>A0A0A0BHZ6_9GAMM</name>
<evidence type="ECO:0000313" key="4">
    <source>
        <dbReference type="Proteomes" id="UP000029999"/>
    </source>
</evidence>
<dbReference type="PANTHER" id="PTHR38037">
    <property type="entry name" value="ZN_PROTEASE DOMAIN-CONTAINING PROTEIN"/>
    <property type="match status" value="1"/>
</dbReference>
<feature type="signal peptide" evidence="1">
    <location>
        <begin position="1"/>
        <end position="22"/>
    </location>
</feature>
<organism evidence="3 4">
    <name type="scientific">Methylophaga thiooxydans</name>
    <dbReference type="NCBI Taxonomy" id="392484"/>
    <lineage>
        <taxon>Bacteria</taxon>
        <taxon>Pseudomonadati</taxon>
        <taxon>Pseudomonadota</taxon>
        <taxon>Gammaproteobacteria</taxon>
        <taxon>Thiotrichales</taxon>
        <taxon>Piscirickettsiaceae</taxon>
        <taxon>Methylophaga</taxon>
    </lineage>
</organism>
<feature type="chain" id="PRO_5001959570" description="Retropepsin-like aspartic endopeptidase domain-containing protein" evidence="1">
    <location>
        <begin position="23"/>
        <end position="276"/>
    </location>
</feature>
<dbReference type="Proteomes" id="UP000029999">
    <property type="component" value="Unassembled WGS sequence"/>
</dbReference>
<dbReference type="AlphaFoldDB" id="A0A0A0BHZ6"/>
<feature type="domain" description="Retropepsin-like aspartic endopeptidase" evidence="2">
    <location>
        <begin position="123"/>
        <end position="258"/>
    </location>
</feature>
<comment type="caution">
    <text evidence="3">The sequence shown here is derived from an EMBL/GenBank/DDBJ whole genome shotgun (WGS) entry which is preliminary data.</text>
</comment>
<dbReference type="PANTHER" id="PTHR38037:SF2">
    <property type="entry name" value="ATP-DEPENDENT ZINC PROTEASE DOMAIN-CONTAINING PROTEIN-RELATED"/>
    <property type="match status" value="1"/>
</dbReference>
<evidence type="ECO:0000313" key="3">
    <source>
        <dbReference type="EMBL" id="KGM07520.1"/>
    </source>
</evidence>
<dbReference type="SUPFAM" id="SSF50630">
    <property type="entry name" value="Acid proteases"/>
    <property type="match status" value="1"/>
</dbReference>
<dbReference type="InterPro" id="IPR021109">
    <property type="entry name" value="Peptidase_aspartic_dom_sf"/>
</dbReference>
<dbReference type="Pfam" id="PF05618">
    <property type="entry name" value="Zn_protease"/>
    <property type="match status" value="1"/>
</dbReference>
<reference evidence="3 4" key="1">
    <citation type="submission" date="2014-09" db="EMBL/GenBank/DDBJ databases">
        <authorList>
            <person name="Grob C."/>
            <person name="Taubert M."/>
            <person name="Howat A.M."/>
            <person name="Burns O.J."/>
            <person name="Dixon J.L."/>
            <person name="Chen Y."/>
            <person name="Murrell J.C."/>
        </authorList>
    </citation>
    <scope>NUCLEOTIDE SEQUENCE [LARGE SCALE GENOMIC DNA]</scope>
    <source>
        <strain evidence="3">L4</strain>
    </source>
</reference>
<dbReference type="PROSITE" id="PS51257">
    <property type="entry name" value="PROKAR_LIPOPROTEIN"/>
    <property type="match status" value="1"/>
</dbReference>
<protein>
    <recommendedName>
        <fullName evidence="2">Retropepsin-like aspartic endopeptidase domain-containing protein</fullName>
    </recommendedName>
</protein>
<dbReference type="Gene3D" id="2.40.70.10">
    <property type="entry name" value="Acid Proteases"/>
    <property type="match status" value="1"/>
</dbReference>
<gene>
    <name evidence="3" type="ORF">LP43_1131</name>
</gene>
<sequence length="276" mass="31128">MVKTFVPLLMISSILLSGCINRTPPTPTVSPAQLTNALTETELRLAEQMEQQCQGWQEQQQTNFDQYQLVQKGQRQLDQRLEQIENKLDSPPVQPAVITAKKPSQCPPPVAVTDSKNLGNKIVVGKDEWLWIESVNRVYEARIDTGAKTSSISALDITPFEKDGKRWVRFRLAPDDSDDSFEIEAPLVRYVKIRQASSNELDRRPVASLTVRLGKMTEVAEFTLTDRTQMSYPILLGREFLRDVAIVDVARENIQPKPAIVEGQPQLEAVSKTKKQ</sequence>
<dbReference type="InterPro" id="IPR008503">
    <property type="entry name" value="Asp_endopeptidase"/>
</dbReference>
<evidence type="ECO:0000259" key="2">
    <source>
        <dbReference type="Pfam" id="PF05618"/>
    </source>
</evidence>
<dbReference type="STRING" id="392484.LP43_1131"/>
<evidence type="ECO:0000256" key="1">
    <source>
        <dbReference type="SAM" id="SignalP"/>
    </source>
</evidence>
<accession>A0A0A0BHZ6</accession>
<keyword evidence="1" id="KW-0732">Signal</keyword>
<dbReference type="EMBL" id="JRQD01000002">
    <property type="protein sequence ID" value="KGM07520.1"/>
    <property type="molecule type" value="Genomic_DNA"/>
</dbReference>
<dbReference type="RefSeq" id="WP_036312885.1">
    <property type="nucleotide sequence ID" value="NZ_JRQD01000002.1"/>
</dbReference>
<proteinExistence type="predicted"/>